<proteinExistence type="predicted"/>
<keyword evidence="3" id="KW-1185">Reference proteome</keyword>
<keyword evidence="1" id="KW-0472">Membrane</keyword>
<evidence type="ECO:0000256" key="1">
    <source>
        <dbReference type="SAM" id="Phobius"/>
    </source>
</evidence>
<name>A0AAD8LB24_TARER</name>
<organism evidence="2 3">
    <name type="scientific">Tagetes erecta</name>
    <name type="common">African marigold</name>
    <dbReference type="NCBI Taxonomy" id="13708"/>
    <lineage>
        <taxon>Eukaryota</taxon>
        <taxon>Viridiplantae</taxon>
        <taxon>Streptophyta</taxon>
        <taxon>Embryophyta</taxon>
        <taxon>Tracheophyta</taxon>
        <taxon>Spermatophyta</taxon>
        <taxon>Magnoliopsida</taxon>
        <taxon>eudicotyledons</taxon>
        <taxon>Gunneridae</taxon>
        <taxon>Pentapetalae</taxon>
        <taxon>asterids</taxon>
        <taxon>campanulids</taxon>
        <taxon>Asterales</taxon>
        <taxon>Asteraceae</taxon>
        <taxon>Asteroideae</taxon>
        <taxon>Heliantheae alliance</taxon>
        <taxon>Tageteae</taxon>
        <taxon>Tagetes</taxon>
    </lineage>
</organism>
<evidence type="ECO:0000313" key="3">
    <source>
        <dbReference type="Proteomes" id="UP001229421"/>
    </source>
</evidence>
<sequence length="77" mass="8705">MYVTNCGGKLGDDQVFFLMYATSSSNKSNKRNCTYINTITIIIVLLLHWGSQFGFVFSQFQAYSIFLSFLVLISIST</sequence>
<dbReference type="Proteomes" id="UP001229421">
    <property type="component" value="Unassembled WGS sequence"/>
</dbReference>
<gene>
    <name evidence="2" type="ORF">QVD17_01694</name>
</gene>
<dbReference type="AlphaFoldDB" id="A0AAD8LB24"/>
<comment type="caution">
    <text evidence="2">The sequence shown here is derived from an EMBL/GenBank/DDBJ whole genome shotgun (WGS) entry which is preliminary data.</text>
</comment>
<keyword evidence="1" id="KW-1133">Transmembrane helix</keyword>
<keyword evidence="1" id="KW-0812">Transmembrane</keyword>
<reference evidence="2" key="1">
    <citation type="journal article" date="2023" name="bioRxiv">
        <title>Improved chromosome-level genome assembly for marigold (Tagetes erecta).</title>
        <authorList>
            <person name="Jiang F."/>
            <person name="Yuan L."/>
            <person name="Wang S."/>
            <person name="Wang H."/>
            <person name="Xu D."/>
            <person name="Wang A."/>
            <person name="Fan W."/>
        </authorList>
    </citation>
    <scope>NUCLEOTIDE SEQUENCE</scope>
    <source>
        <strain evidence="2">WSJ</strain>
        <tissue evidence="2">Leaf</tissue>
    </source>
</reference>
<feature type="transmembrane region" description="Helical" evidence="1">
    <location>
        <begin position="56"/>
        <end position="75"/>
    </location>
</feature>
<accession>A0AAD8LB24</accession>
<dbReference type="EMBL" id="JAUHHV010000001">
    <property type="protein sequence ID" value="KAK1435921.1"/>
    <property type="molecule type" value="Genomic_DNA"/>
</dbReference>
<protein>
    <submittedName>
        <fullName evidence="2">Uncharacterized protein</fullName>
    </submittedName>
</protein>
<evidence type="ECO:0000313" key="2">
    <source>
        <dbReference type="EMBL" id="KAK1435921.1"/>
    </source>
</evidence>
<feature type="transmembrane region" description="Helical" evidence="1">
    <location>
        <begin position="33"/>
        <end position="50"/>
    </location>
</feature>